<dbReference type="KEGG" id="lac:LBA1971"/>
<gene>
    <name evidence="1" type="ordered locus">LBA1971</name>
</gene>
<dbReference type="OrthoDB" id="2305455at2"/>
<dbReference type="eggNOG" id="ENOG50309HR">
    <property type="taxonomic scope" value="Bacteria"/>
</dbReference>
<dbReference type="HOGENOM" id="CLU_065980_0_0_9"/>
<dbReference type="RefSeq" id="WP_011254635.1">
    <property type="nucleotide sequence ID" value="NC_006814.3"/>
</dbReference>
<keyword evidence="2" id="KW-1185">Reference proteome</keyword>
<dbReference type="GeneID" id="93290895"/>
<evidence type="ECO:0000313" key="2">
    <source>
        <dbReference type="Proteomes" id="UP000006381"/>
    </source>
</evidence>
<dbReference type="STRING" id="272621.LBA1971"/>
<sequence>MNNLVQITLNADQEQYNIGDDESITFIDASSYYIGKIIAKKHGWLTLESVDQDGNLGGIVFIKEDQIAKIENETPMLHYFAITNIKDPFHMKQSNQSVLNWDFTNLYDLLVNITDARPFITVEVNNGTTYTGVITQLDKNEVRILERNGNMLDQYPTVIPLKDIVCLDANSIDNYLFLQYLKRKGNYNNKLELVEIYFNYTFDDQFGNFAIGKILKYDEENLILESLNELGQVESIAVISRKHISHITEESDRLNYFNYLIKWQKKNNSFDPDYLEHSINLSGEIKSPAEIIEEWPHDRVIKICDSIYHYPDRLGLVVDRNTESFDLRILTEYNLGDISDHEYDDLISVDLAGSDMIKMQRFIEYDG</sequence>
<organism evidence="2">
    <name type="scientific">Lactobacillus acidophilus (strain ATCC 700396 / NCK56 / N2 / NCFM)</name>
    <dbReference type="NCBI Taxonomy" id="272621"/>
    <lineage>
        <taxon>Bacteria</taxon>
        <taxon>Bacillati</taxon>
        <taxon>Bacillota</taxon>
        <taxon>Bacilli</taxon>
        <taxon>Lactobacillales</taxon>
        <taxon>Lactobacillaceae</taxon>
        <taxon>Lactobacillus</taxon>
    </lineage>
</organism>
<dbReference type="EMBL" id="CP000033">
    <property type="protein sequence ID" value="AAV43764.1"/>
    <property type="molecule type" value="Genomic_DNA"/>
</dbReference>
<dbReference type="AlphaFoldDB" id="Q5FHR0"/>
<dbReference type="Proteomes" id="UP000006381">
    <property type="component" value="Chromosome"/>
</dbReference>
<dbReference type="BioCyc" id="LACI272621:G1G49-1919-MONOMER"/>
<evidence type="ECO:0000313" key="1">
    <source>
        <dbReference type="EMBL" id="AAV43764.1"/>
    </source>
</evidence>
<name>Q5FHR0_LACAC</name>
<proteinExistence type="predicted"/>
<reference evidence="1 2" key="1">
    <citation type="journal article" date="2005" name="Proc. Natl. Acad. Sci. U.S.A.">
        <title>Complete genome sequence of the probiotic lactic acid bacterium Lactobacillus acidophilus NCFM.</title>
        <authorList>
            <person name="Altermann E."/>
            <person name="Russell W.M."/>
            <person name="Azcarate-Peril M.A."/>
            <person name="Barrangou R."/>
            <person name="Buck B.L."/>
            <person name="McAuliffe O."/>
            <person name="Souther N."/>
            <person name="Dobson A."/>
            <person name="Duong T."/>
            <person name="Callanan M."/>
            <person name="Lick S."/>
            <person name="Hamrick A."/>
            <person name="Cano R."/>
            <person name="Klaenhammer T.R."/>
        </authorList>
    </citation>
    <scope>NUCLEOTIDE SEQUENCE [LARGE SCALE GENOMIC DNA]</scope>
    <source>
        <strain evidence="2">ATCC 700396 / NCK56 / N2 / NCFM</strain>
    </source>
</reference>
<dbReference type="PATRIC" id="fig|272621.13.peg.1875"/>
<protein>
    <submittedName>
        <fullName evidence="1">Uncharacterized protein</fullName>
    </submittedName>
</protein>
<accession>Q5FHR0</accession>